<dbReference type="AlphaFoldDB" id="A0A1Y1ZTW4"/>
<sequence length="262" mass="28702">MSEFTTYHLFLMVKTKVPTPALIRSDAEDIWEHPASSESTKKRKNKNADHLHPQLQRIRCQEDGLPLIKGLGLGLVNIKFTKFNIPTAPPSVAPIEESFTSGNNTSGSPSVRAPDDAPSNSSGPTSEVGNAARRSYTNSLYVFANALKERNVISPSKGPTTFMIANQSSPLESQEFKGTSGLIEDYNQDLEDDNDSIISSTLAPTVPIEHYQEEGMDIYSDTIISNSPNNSITSINPLNPKIIVLKKFLILGNISKNKRISN</sequence>
<feature type="compositionally biased region" description="Polar residues" evidence="1">
    <location>
        <begin position="98"/>
        <end position="109"/>
    </location>
</feature>
<evidence type="ECO:0000256" key="1">
    <source>
        <dbReference type="SAM" id="MobiDB-lite"/>
    </source>
</evidence>
<keyword evidence="3" id="KW-1185">Reference proteome</keyword>
<feature type="region of interest" description="Disordered" evidence="1">
    <location>
        <begin position="94"/>
        <end position="131"/>
    </location>
</feature>
<evidence type="ECO:0000313" key="2">
    <source>
        <dbReference type="EMBL" id="ORY13660.1"/>
    </source>
</evidence>
<gene>
    <name evidence="2" type="ORF">LY90DRAFT_636577</name>
</gene>
<reference evidence="2 3" key="1">
    <citation type="submission" date="2016-08" db="EMBL/GenBank/DDBJ databases">
        <title>A Parts List for Fungal Cellulosomes Revealed by Comparative Genomics.</title>
        <authorList>
            <consortium name="DOE Joint Genome Institute"/>
            <person name="Haitjema C.H."/>
            <person name="Gilmore S.P."/>
            <person name="Henske J.K."/>
            <person name="Solomon K.V."/>
            <person name="De Groot R."/>
            <person name="Kuo A."/>
            <person name="Mondo S.J."/>
            <person name="Salamov A.A."/>
            <person name="Labutti K."/>
            <person name="Zhao Z."/>
            <person name="Chiniquy J."/>
            <person name="Barry K."/>
            <person name="Brewer H.M."/>
            <person name="Purvine S.O."/>
            <person name="Wright A.T."/>
            <person name="Boxma B."/>
            <person name="Van Alen T."/>
            <person name="Hackstein J.H."/>
            <person name="Baker S.E."/>
            <person name="Grigoriev I.V."/>
            <person name="O'Malley M.A."/>
        </authorList>
    </citation>
    <scope>NUCLEOTIDE SEQUENCE [LARGE SCALE GENOMIC DNA]</scope>
    <source>
        <strain evidence="2 3">G1</strain>
    </source>
</reference>
<protein>
    <submittedName>
        <fullName evidence="2">Uncharacterized protein</fullName>
    </submittedName>
</protein>
<organism evidence="2 3">
    <name type="scientific">Neocallimastix californiae</name>
    <dbReference type="NCBI Taxonomy" id="1754190"/>
    <lineage>
        <taxon>Eukaryota</taxon>
        <taxon>Fungi</taxon>
        <taxon>Fungi incertae sedis</taxon>
        <taxon>Chytridiomycota</taxon>
        <taxon>Chytridiomycota incertae sedis</taxon>
        <taxon>Neocallimastigomycetes</taxon>
        <taxon>Neocallimastigales</taxon>
        <taxon>Neocallimastigaceae</taxon>
        <taxon>Neocallimastix</taxon>
    </lineage>
</organism>
<name>A0A1Y1ZTW4_9FUNG</name>
<comment type="caution">
    <text evidence="2">The sequence shown here is derived from an EMBL/GenBank/DDBJ whole genome shotgun (WGS) entry which is preliminary data.</text>
</comment>
<dbReference type="Proteomes" id="UP000193920">
    <property type="component" value="Unassembled WGS sequence"/>
</dbReference>
<accession>A0A1Y1ZTW4</accession>
<dbReference type="EMBL" id="MCOG01000358">
    <property type="protein sequence ID" value="ORY13660.1"/>
    <property type="molecule type" value="Genomic_DNA"/>
</dbReference>
<feature type="region of interest" description="Disordered" evidence="1">
    <location>
        <begin position="33"/>
        <end position="53"/>
    </location>
</feature>
<proteinExistence type="predicted"/>
<evidence type="ECO:0000313" key="3">
    <source>
        <dbReference type="Proteomes" id="UP000193920"/>
    </source>
</evidence>
<feature type="compositionally biased region" description="Polar residues" evidence="1">
    <location>
        <begin position="118"/>
        <end position="128"/>
    </location>
</feature>